<protein>
    <submittedName>
        <fullName evidence="1">Uncharacterized protein</fullName>
    </submittedName>
</protein>
<evidence type="ECO:0000313" key="1">
    <source>
        <dbReference type="EMBL" id="KAA8903620.1"/>
    </source>
</evidence>
<gene>
    <name evidence="1" type="ORF">TRICI_005657</name>
</gene>
<dbReference type="EMBL" id="SWFS01000439">
    <property type="protein sequence ID" value="KAA8903620.1"/>
    <property type="molecule type" value="Genomic_DNA"/>
</dbReference>
<sequence length="386" mass="45131">MEDAVSGDTVAISAESVDNIFLMLQTLESLTERHPYQPFPTTNIAYDMRFKELAKDMHYCLEHSFLDRLLLRLLIHEVESSVQLVTYILVRKGLYVDQSSASLYEPFVEELVTRYGFLFNRLSHEERYMGKTPESLISKLVVRLIQEKVKKCPCMPPLNLTYDPFEMVFNGQPVPENEPAYKRPRMNQSGKKNMRNSIQNFHTDQPLNVPKSSTLLINELLLNQWDEPYQLLFETTLWGYFEDTRMKVSRILSNHPHFTGISLDETMAYFMEFVEHHRRNAKLGIMCTRTRIGNLDTSVFCSSKFETWLLNYPNKFPWRDSQQDVEALIPRLSSAIFNYVNLIRQQRGSEIKPPSLTFKWNPMPMETFSPILDPSPEQLDDILSNF</sequence>
<dbReference type="AlphaFoldDB" id="A0A642UQE9"/>
<reference evidence="1" key="1">
    <citation type="journal article" date="2019" name="G3 (Bethesda)">
        <title>Genome Assemblies of Two Rare Opportunistic Yeast Pathogens: Diutina rugosa (syn. Candida rugosa) and Trichomonascus ciferrii (syn. Candida ciferrii).</title>
        <authorList>
            <person name="Mixao V."/>
            <person name="Saus E."/>
            <person name="Hansen A.P."/>
            <person name="Lass-Florl C."/>
            <person name="Gabaldon T."/>
        </authorList>
    </citation>
    <scope>NUCLEOTIDE SEQUENCE</scope>
    <source>
        <strain evidence="1">CBS 4856</strain>
    </source>
</reference>
<name>A0A642UQE9_9ASCO</name>
<evidence type="ECO:0000313" key="2">
    <source>
        <dbReference type="Proteomes" id="UP000761534"/>
    </source>
</evidence>
<dbReference type="VEuPathDB" id="FungiDB:TRICI_005657"/>
<comment type="caution">
    <text evidence="1">The sequence shown here is derived from an EMBL/GenBank/DDBJ whole genome shotgun (WGS) entry which is preliminary data.</text>
</comment>
<accession>A0A642UQE9</accession>
<organism evidence="1 2">
    <name type="scientific">Trichomonascus ciferrii</name>
    <dbReference type="NCBI Taxonomy" id="44093"/>
    <lineage>
        <taxon>Eukaryota</taxon>
        <taxon>Fungi</taxon>
        <taxon>Dikarya</taxon>
        <taxon>Ascomycota</taxon>
        <taxon>Saccharomycotina</taxon>
        <taxon>Dipodascomycetes</taxon>
        <taxon>Dipodascales</taxon>
        <taxon>Trichomonascaceae</taxon>
        <taxon>Trichomonascus</taxon>
        <taxon>Trichomonascus ciferrii complex</taxon>
    </lineage>
</organism>
<keyword evidence="2" id="KW-1185">Reference proteome</keyword>
<proteinExistence type="predicted"/>
<dbReference type="Proteomes" id="UP000761534">
    <property type="component" value="Unassembled WGS sequence"/>
</dbReference>